<evidence type="ECO:0000256" key="3">
    <source>
        <dbReference type="ARBA" id="ARBA00023002"/>
    </source>
</evidence>
<dbReference type="InterPro" id="IPR050129">
    <property type="entry name" value="Zn_alcohol_dh"/>
</dbReference>
<dbReference type="SUPFAM" id="SSF51735">
    <property type="entry name" value="NAD(P)-binding Rossmann-fold domains"/>
    <property type="match status" value="1"/>
</dbReference>
<dbReference type="PANTHER" id="PTHR43401:SF2">
    <property type="entry name" value="L-THREONINE 3-DEHYDROGENASE"/>
    <property type="match status" value="1"/>
</dbReference>
<dbReference type="SUPFAM" id="SSF50129">
    <property type="entry name" value="GroES-like"/>
    <property type="match status" value="1"/>
</dbReference>
<name>A0ABY4CP04_9BACL</name>
<dbReference type="InterPro" id="IPR013149">
    <property type="entry name" value="ADH-like_C"/>
</dbReference>
<evidence type="ECO:0000256" key="2">
    <source>
        <dbReference type="ARBA" id="ARBA00022833"/>
    </source>
</evidence>
<evidence type="ECO:0000256" key="1">
    <source>
        <dbReference type="ARBA" id="ARBA00022723"/>
    </source>
</evidence>
<dbReference type="Gene3D" id="3.90.180.10">
    <property type="entry name" value="Medium-chain alcohol dehydrogenases, catalytic domain"/>
    <property type="match status" value="1"/>
</dbReference>
<sequence>MLELYLNNPNDMELREVESLPAPTGDEVKIQLIYGGICGSDLSVFRGKIPYASYPLRPGHELLGTIIETGESANYRIGTRVVVLPNTFCGECDLCLKGRTNICRHKQSIGVNANGGFSQEFVISSKYVLPVPDDLPDEKAVLIEPFAVVVHALKKVSITKDTTVAVVGCGNEGMLAVALANYLGARVTAIDINPLKLELVRSLGDIRAIHPQEIKDQTFDVVVEAAGTKASIEQGMQLVSPGGAMILIGITQEANLPVVHVVRSEITLYGTIIYNFPSDYLQTIEYLRNSEFNVAPIVSKIMPFTEYQKAYETALSGDFGKIILNFKEAPGQ</sequence>
<evidence type="ECO:0000259" key="4">
    <source>
        <dbReference type="SMART" id="SM00829"/>
    </source>
</evidence>
<dbReference type="SMART" id="SM00829">
    <property type="entry name" value="PKS_ER"/>
    <property type="match status" value="1"/>
</dbReference>
<accession>A0ABY4CP04</accession>
<dbReference type="InterPro" id="IPR011032">
    <property type="entry name" value="GroES-like_sf"/>
</dbReference>
<evidence type="ECO:0000313" key="6">
    <source>
        <dbReference type="Proteomes" id="UP000830167"/>
    </source>
</evidence>
<dbReference type="EMBL" id="CP089291">
    <property type="protein sequence ID" value="UOF91177.1"/>
    <property type="molecule type" value="Genomic_DNA"/>
</dbReference>
<keyword evidence="2" id="KW-0862">Zinc</keyword>
<dbReference type="Proteomes" id="UP000830167">
    <property type="component" value="Chromosome"/>
</dbReference>
<organism evidence="5 6">
    <name type="scientific">Fodinisporobacter ferrooxydans</name>
    <dbReference type="NCBI Taxonomy" id="2901836"/>
    <lineage>
        <taxon>Bacteria</taxon>
        <taxon>Bacillati</taxon>
        <taxon>Bacillota</taxon>
        <taxon>Bacilli</taxon>
        <taxon>Bacillales</taxon>
        <taxon>Alicyclobacillaceae</taxon>
        <taxon>Fodinisporobacter</taxon>
    </lineage>
</organism>
<dbReference type="Gene3D" id="3.40.50.720">
    <property type="entry name" value="NAD(P)-binding Rossmann-like Domain"/>
    <property type="match status" value="1"/>
</dbReference>
<dbReference type="Pfam" id="PF08240">
    <property type="entry name" value="ADH_N"/>
    <property type="match status" value="1"/>
</dbReference>
<dbReference type="Pfam" id="PF00107">
    <property type="entry name" value="ADH_zinc_N"/>
    <property type="match status" value="1"/>
</dbReference>
<evidence type="ECO:0000313" key="5">
    <source>
        <dbReference type="EMBL" id="UOF91177.1"/>
    </source>
</evidence>
<proteinExistence type="predicted"/>
<dbReference type="InterPro" id="IPR013154">
    <property type="entry name" value="ADH-like_N"/>
</dbReference>
<dbReference type="InterPro" id="IPR020843">
    <property type="entry name" value="ER"/>
</dbReference>
<feature type="domain" description="Enoyl reductase (ER)" evidence="4">
    <location>
        <begin position="7"/>
        <end position="324"/>
    </location>
</feature>
<keyword evidence="1" id="KW-0479">Metal-binding</keyword>
<gene>
    <name evidence="5" type="ORF">LSG31_02645</name>
</gene>
<keyword evidence="3" id="KW-0560">Oxidoreductase</keyword>
<dbReference type="PANTHER" id="PTHR43401">
    <property type="entry name" value="L-THREONINE 3-DEHYDROGENASE"/>
    <property type="match status" value="1"/>
</dbReference>
<reference evidence="5" key="1">
    <citation type="submission" date="2021-12" db="EMBL/GenBank/DDBJ databases">
        <title>Alicyclobacillaceae gen. nov., sp. nov., isolated from chalcocite enrichment system.</title>
        <authorList>
            <person name="Jiang Z."/>
        </authorList>
    </citation>
    <scope>NUCLEOTIDE SEQUENCE</scope>
    <source>
        <strain evidence="5">MYW30-H2</strain>
    </source>
</reference>
<dbReference type="RefSeq" id="WP_347437866.1">
    <property type="nucleotide sequence ID" value="NZ_CP089291.1"/>
</dbReference>
<keyword evidence="6" id="KW-1185">Reference proteome</keyword>
<dbReference type="InterPro" id="IPR036291">
    <property type="entry name" value="NAD(P)-bd_dom_sf"/>
</dbReference>
<protein>
    <submittedName>
        <fullName evidence="5">Alcohol dehydrogenase catalytic domain-containing protein</fullName>
    </submittedName>
</protein>